<proteinExistence type="predicted"/>
<dbReference type="PANTHER" id="PTHR46093">
    <property type="entry name" value="ACYL-COA-BINDING DOMAIN-CONTAINING PROTEIN 5"/>
    <property type="match status" value="1"/>
</dbReference>
<dbReference type="SUPFAM" id="SSF117281">
    <property type="entry name" value="Kelch motif"/>
    <property type="match status" value="1"/>
</dbReference>
<keyword evidence="1" id="KW-0880">Kelch repeat</keyword>
<dbReference type="PANTHER" id="PTHR46093:SF18">
    <property type="entry name" value="FIBRONECTIN TYPE-III DOMAIN-CONTAINING PROTEIN"/>
    <property type="match status" value="1"/>
</dbReference>
<evidence type="ECO:0000256" key="2">
    <source>
        <dbReference type="ARBA" id="ARBA00022737"/>
    </source>
</evidence>
<dbReference type="InterPro" id="IPR015915">
    <property type="entry name" value="Kelch-typ_b-propeller"/>
</dbReference>
<evidence type="ECO:0000313" key="5">
    <source>
        <dbReference type="EMBL" id="CAD8902702.1"/>
    </source>
</evidence>
<evidence type="ECO:0000256" key="1">
    <source>
        <dbReference type="ARBA" id="ARBA00022441"/>
    </source>
</evidence>
<gene>
    <name evidence="4" type="ORF">CHYS00102_LOCUS29914</name>
    <name evidence="5" type="ORF">CHYS00102_LOCUS29921</name>
</gene>
<feature type="region of interest" description="Disordered" evidence="3">
    <location>
        <begin position="129"/>
        <end position="154"/>
    </location>
</feature>
<reference evidence="5" key="1">
    <citation type="submission" date="2021-01" db="EMBL/GenBank/DDBJ databases">
        <authorList>
            <person name="Corre E."/>
            <person name="Pelletier E."/>
            <person name="Niang G."/>
            <person name="Scheremetjew M."/>
            <person name="Finn R."/>
            <person name="Kale V."/>
            <person name="Holt S."/>
            <person name="Cochrane G."/>
            <person name="Meng A."/>
            <person name="Brown T."/>
            <person name="Cohen L."/>
        </authorList>
    </citation>
    <scope>NUCLEOTIDE SEQUENCE</scope>
    <source>
        <strain evidence="5">308</strain>
    </source>
</reference>
<feature type="region of interest" description="Disordered" evidence="3">
    <location>
        <begin position="303"/>
        <end position="322"/>
    </location>
</feature>
<dbReference type="Gene3D" id="2.120.10.80">
    <property type="entry name" value="Kelch-type beta propeller"/>
    <property type="match status" value="1"/>
</dbReference>
<evidence type="ECO:0000256" key="3">
    <source>
        <dbReference type="SAM" id="MobiDB-lite"/>
    </source>
</evidence>
<feature type="compositionally biased region" description="Basic and acidic residues" evidence="3">
    <location>
        <begin position="136"/>
        <end position="151"/>
    </location>
</feature>
<name>A0A6U5M0H5_9STRA</name>
<accession>A0A6U5M0H5</accession>
<dbReference type="EMBL" id="HBFR01040910">
    <property type="protein sequence ID" value="CAD8902695.1"/>
    <property type="molecule type" value="Transcribed_RNA"/>
</dbReference>
<evidence type="ECO:0000313" key="4">
    <source>
        <dbReference type="EMBL" id="CAD8902695.1"/>
    </source>
</evidence>
<keyword evidence="2" id="KW-0677">Repeat</keyword>
<dbReference type="EMBL" id="HBFR01040921">
    <property type="protein sequence ID" value="CAD8902702.1"/>
    <property type="molecule type" value="Transcribed_RNA"/>
</dbReference>
<dbReference type="AlphaFoldDB" id="A0A6U5M0H5"/>
<protein>
    <submittedName>
        <fullName evidence="5">Uncharacterized protein</fullName>
    </submittedName>
</protein>
<sequence length="519" mass="58930">MLSPQNLRSVNIDNNYGTNRSRACVNGSHSARDKQQQWTDLLLKNSSNSTLLYRIQTESKRIGKVPIVSFPYLNARKSMSTAHYYYTNTTDGSTKLGGWIVSGGFSDEDWINPSSRKWLNFPIYELKVSSSSSNNRSDDCDSSDYDKNDSTRKKKYNIPQNHSWWRILTLDGVKISLHGDNPRKTVPPIRPLGRVGHVSAVIDGRLYVYGGLFYGKEKYHRADGGRGGDSRGGLTQAVWSVEDNARGIVWSADISGFLNVDREDENVATKEKTRILHDYNDPRAPTFSNGYLVWEKHIASENHKHHKSSSEAKSVPLPRGETAGGSWRNRLVFYGGLHILPQQENETNTDPLSQKSYVNSSLSKMKWINSWIFAGSTATKTTFQNRLQNRQKLRPMGDVWSYDVHRHEFELLYDCVESSSQVQGSSLGPPPRISHAATIMGDILVIHGGRSWDTKKGRWEVMGDLWEFDLVRRVWRERPMFPKLLRSYHSLVTYGDDLVIFGGYRNAISLMGRVSFAPL</sequence>
<organism evidence="5">
    <name type="scientific">Corethron hystrix</name>
    <dbReference type="NCBI Taxonomy" id="216773"/>
    <lineage>
        <taxon>Eukaryota</taxon>
        <taxon>Sar</taxon>
        <taxon>Stramenopiles</taxon>
        <taxon>Ochrophyta</taxon>
        <taxon>Bacillariophyta</taxon>
        <taxon>Coscinodiscophyceae</taxon>
        <taxon>Corethrophycidae</taxon>
        <taxon>Corethrales</taxon>
        <taxon>Corethraceae</taxon>
        <taxon>Corethron</taxon>
    </lineage>
</organism>